<dbReference type="EMBL" id="FOGI01000004">
    <property type="protein sequence ID" value="SER54761.1"/>
    <property type="molecule type" value="Genomic_DNA"/>
</dbReference>
<gene>
    <name evidence="2" type="ORF">SAMN04487818_10463</name>
</gene>
<dbReference type="AlphaFoldDB" id="A0A1H9Q2S9"/>
<evidence type="ECO:0000313" key="3">
    <source>
        <dbReference type="Proteomes" id="UP000199051"/>
    </source>
</evidence>
<protein>
    <recommendedName>
        <fullName evidence="1">DUF397 domain-containing protein</fullName>
    </recommendedName>
</protein>
<proteinExistence type="predicted"/>
<accession>A0A1H9Q2S9</accession>
<dbReference type="InterPro" id="IPR007278">
    <property type="entry name" value="DUF397"/>
</dbReference>
<evidence type="ECO:0000259" key="1">
    <source>
        <dbReference type="Pfam" id="PF04149"/>
    </source>
</evidence>
<sequence>MDTGWFKSSRSGAANENCVEVRLAPTAIGVRDTKNRTAGALSLHLTTWVAFLTTTKDDRHTR</sequence>
<dbReference type="RefSeq" id="WP_092776344.1">
    <property type="nucleotide sequence ID" value="NZ_FOGI01000004.1"/>
</dbReference>
<dbReference type="STRING" id="155974.SAMN04487818_10463"/>
<name>A0A1H9Q2S9_9PSEU</name>
<reference evidence="3" key="1">
    <citation type="submission" date="2016-10" db="EMBL/GenBank/DDBJ databases">
        <authorList>
            <person name="Varghese N."/>
            <person name="Submissions S."/>
        </authorList>
    </citation>
    <scope>NUCLEOTIDE SEQUENCE [LARGE SCALE GENOMIC DNA]</scope>
    <source>
        <strain evidence="3">DSM 44260</strain>
    </source>
</reference>
<dbReference type="Proteomes" id="UP000199051">
    <property type="component" value="Unassembled WGS sequence"/>
</dbReference>
<keyword evidence="3" id="KW-1185">Reference proteome</keyword>
<dbReference type="Pfam" id="PF04149">
    <property type="entry name" value="DUF397"/>
    <property type="match status" value="1"/>
</dbReference>
<evidence type="ECO:0000313" key="2">
    <source>
        <dbReference type="EMBL" id="SER54761.1"/>
    </source>
</evidence>
<organism evidence="2 3">
    <name type="scientific">Actinokineospora terrae</name>
    <dbReference type="NCBI Taxonomy" id="155974"/>
    <lineage>
        <taxon>Bacteria</taxon>
        <taxon>Bacillati</taxon>
        <taxon>Actinomycetota</taxon>
        <taxon>Actinomycetes</taxon>
        <taxon>Pseudonocardiales</taxon>
        <taxon>Pseudonocardiaceae</taxon>
        <taxon>Actinokineospora</taxon>
    </lineage>
</organism>
<feature type="domain" description="DUF397" evidence="1">
    <location>
        <begin position="4"/>
        <end position="56"/>
    </location>
</feature>